<feature type="domain" description="HTH lacI-type" evidence="5">
    <location>
        <begin position="2"/>
        <end position="56"/>
    </location>
</feature>
<dbReference type="Pfam" id="PF00356">
    <property type="entry name" value="LacI"/>
    <property type="match status" value="1"/>
</dbReference>
<accession>I0I3J3</accession>
<dbReference type="eggNOG" id="COG1609">
    <property type="taxonomic scope" value="Bacteria"/>
</dbReference>
<proteinExistence type="predicted"/>
<dbReference type="GO" id="GO:0003700">
    <property type="term" value="F:DNA-binding transcription factor activity"/>
    <property type="evidence" value="ECO:0007669"/>
    <property type="project" value="TreeGrafter"/>
</dbReference>
<keyword evidence="2" id="KW-0805">Transcription regulation</keyword>
<dbReference type="InterPro" id="IPR028082">
    <property type="entry name" value="Peripla_BP_I"/>
</dbReference>
<dbReference type="PANTHER" id="PTHR30146:SF148">
    <property type="entry name" value="HTH-TYPE TRANSCRIPTIONAL REPRESSOR PURR-RELATED"/>
    <property type="match status" value="1"/>
</dbReference>
<dbReference type="CDD" id="cd01392">
    <property type="entry name" value="HTH_LacI"/>
    <property type="match status" value="1"/>
</dbReference>
<dbReference type="KEGG" id="cap:CLDAP_17910"/>
<sequence>MTTIRDVAKRAGVAPITVSRVLNNSGYVRPETRRRVEQAAAELHYVPNMLAHSFRSNRTNTLALIVTDITNSFWTTVARGVEDVASAHGYSVFFCNTDESEAKQEQYLSALLRRRVDGVLLAPASSNGAPVLALQRQKVRVVVLDRCVEGVTVDVVRGDSIGGAYQLVQHLIELGHRQIALLCGPRDLSVSRDRAAGYEHALRDANISIDPNLQLFGAFTVDSGRAMMQALLMRRPLPTAIFAANNFIAAGALQAMRAAGLRTPEDISVVVFDDLPDPYVTEPMLTVVVQPAYELGRVAAHRLLELIRQAPQSDAQNDVQEIILPVRMITRHSTRRIAHANGAES</sequence>
<reference evidence="6 7" key="1">
    <citation type="submission" date="2012-02" db="EMBL/GenBank/DDBJ databases">
        <title>Complete genome sequence of Caldilinea aerophila DSM 14535 (= NBRC 102666).</title>
        <authorList>
            <person name="Oguchi A."/>
            <person name="Hosoyama A."/>
            <person name="Sekine M."/>
            <person name="Fukai R."/>
            <person name="Kato Y."/>
            <person name="Nakamura S."/>
            <person name="Hanada S."/>
            <person name="Yamazaki S."/>
            <person name="Fujita N."/>
        </authorList>
    </citation>
    <scope>NUCLEOTIDE SEQUENCE [LARGE SCALE GENOMIC DNA]</scope>
    <source>
        <strain evidence="7">DSM 14535 / JCM 11387 / NBRC 104270 / STL-6-O1</strain>
    </source>
</reference>
<dbReference type="PROSITE" id="PS50932">
    <property type="entry name" value="HTH_LACI_2"/>
    <property type="match status" value="1"/>
</dbReference>
<evidence type="ECO:0000256" key="3">
    <source>
        <dbReference type="ARBA" id="ARBA00023125"/>
    </source>
</evidence>
<evidence type="ECO:0000313" key="7">
    <source>
        <dbReference type="Proteomes" id="UP000007880"/>
    </source>
</evidence>
<dbReference type="AlphaFoldDB" id="I0I3J3"/>
<organism evidence="6 7">
    <name type="scientific">Caldilinea aerophila (strain DSM 14535 / JCM 11387 / NBRC 104270 / STL-6-O1)</name>
    <dbReference type="NCBI Taxonomy" id="926550"/>
    <lineage>
        <taxon>Bacteria</taxon>
        <taxon>Bacillati</taxon>
        <taxon>Chloroflexota</taxon>
        <taxon>Caldilineae</taxon>
        <taxon>Caldilineales</taxon>
        <taxon>Caldilineaceae</taxon>
        <taxon>Caldilinea</taxon>
    </lineage>
</organism>
<dbReference type="SUPFAM" id="SSF53822">
    <property type="entry name" value="Periplasmic binding protein-like I"/>
    <property type="match status" value="1"/>
</dbReference>
<dbReference type="InterPro" id="IPR010982">
    <property type="entry name" value="Lambda_DNA-bd_dom_sf"/>
</dbReference>
<dbReference type="RefSeq" id="WP_014433068.1">
    <property type="nucleotide sequence ID" value="NC_017079.1"/>
</dbReference>
<dbReference type="SUPFAM" id="SSF47413">
    <property type="entry name" value="lambda repressor-like DNA-binding domains"/>
    <property type="match status" value="1"/>
</dbReference>
<keyword evidence="4" id="KW-0804">Transcription</keyword>
<evidence type="ECO:0000256" key="2">
    <source>
        <dbReference type="ARBA" id="ARBA00023015"/>
    </source>
</evidence>
<evidence type="ECO:0000259" key="5">
    <source>
        <dbReference type="PROSITE" id="PS50932"/>
    </source>
</evidence>
<keyword evidence="1" id="KW-0678">Repressor</keyword>
<dbReference type="OrthoDB" id="156657at2"/>
<dbReference type="InterPro" id="IPR001761">
    <property type="entry name" value="Peripla_BP/Lac1_sug-bd_dom"/>
</dbReference>
<dbReference type="STRING" id="926550.CLDAP_17910"/>
<dbReference type="Proteomes" id="UP000007880">
    <property type="component" value="Chromosome"/>
</dbReference>
<keyword evidence="3" id="KW-0238">DNA-binding</keyword>
<evidence type="ECO:0000256" key="4">
    <source>
        <dbReference type="ARBA" id="ARBA00023163"/>
    </source>
</evidence>
<dbReference type="Gene3D" id="1.10.260.40">
    <property type="entry name" value="lambda repressor-like DNA-binding domains"/>
    <property type="match status" value="1"/>
</dbReference>
<dbReference type="HOGENOM" id="CLU_037628_6_1_0"/>
<dbReference type="Pfam" id="PF00532">
    <property type="entry name" value="Peripla_BP_1"/>
    <property type="match status" value="1"/>
</dbReference>
<evidence type="ECO:0000313" key="6">
    <source>
        <dbReference type="EMBL" id="BAL99830.1"/>
    </source>
</evidence>
<dbReference type="PRINTS" id="PR00036">
    <property type="entry name" value="HTHLACI"/>
</dbReference>
<dbReference type="EMBL" id="AP012337">
    <property type="protein sequence ID" value="BAL99830.1"/>
    <property type="molecule type" value="Genomic_DNA"/>
</dbReference>
<keyword evidence="7" id="KW-1185">Reference proteome</keyword>
<dbReference type="SMART" id="SM00354">
    <property type="entry name" value="HTH_LACI"/>
    <property type="match status" value="1"/>
</dbReference>
<dbReference type="PATRIC" id="fig|926550.5.peg.1995"/>
<dbReference type="GO" id="GO:0000976">
    <property type="term" value="F:transcription cis-regulatory region binding"/>
    <property type="evidence" value="ECO:0007669"/>
    <property type="project" value="TreeGrafter"/>
</dbReference>
<gene>
    <name evidence="6" type="ordered locus">CLDAP_17910</name>
</gene>
<dbReference type="PANTHER" id="PTHR30146">
    <property type="entry name" value="LACI-RELATED TRANSCRIPTIONAL REPRESSOR"/>
    <property type="match status" value="1"/>
</dbReference>
<evidence type="ECO:0000256" key="1">
    <source>
        <dbReference type="ARBA" id="ARBA00022491"/>
    </source>
</evidence>
<dbReference type="Gene3D" id="3.40.50.2300">
    <property type="match status" value="2"/>
</dbReference>
<dbReference type="InterPro" id="IPR000843">
    <property type="entry name" value="HTH_LacI"/>
</dbReference>
<name>I0I3J3_CALAS</name>
<protein>
    <submittedName>
        <fullName evidence="6">Putative LacI family transcriptional regulator</fullName>
    </submittedName>
</protein>